<gene>
    <name evidence="3" type="ORF">GGC33_16585</name>
</gene>
<dbReference type="Gene3D" id="3.60.21.10">
    <property type="match status" value="1"/>
</dbReference>
<organism evidence="3 4">
    <name type="scientific">Cyanobacterium aponinum 0216</name>
    <dbReference type="NCBI Taxonomy" id="2676140"/>
    <lineage>
        <taxon>Bacteria</taxon>
        <taxon>Bacillati</taxon>
        <taxon>Cyanobacteriota</taxon>
        <taxon>Cyanophyceae</taxon>
        <taxon>Oscillatoriophycideae</taxon>
        <taxon>Chroococcales</taxon>
        <taxon>Geminocystaceae</taxon>
        <taxon>Cyanobacterium</taxon>
    </lineage>
</organism>
<dbReference type="GO" id="GO:0008758">
    <property type="term" value="F:UDP-2,3-diacylglucosamine hydrolase activity"/>
    <property type="evidence" value="ECO:0007669"/>
    <property type="project" value="TreeGrafter"/>
</dbReference>
<dbReference type="Pfam" id="PF00149">
    <property type="entry name" value="Metallophos"/>
    <property type="match status" value="1"/>
</dbReference>
<evidence type="ECO:0000313" key="3">
    <source>
        <dbReference type="EMBL" id="MTF40529.1"/>
    </source>
</evidence>
<dbReference type="EMBL" id="WMIA01000032">
    <property type="protein sequence ID" value="MTF40529.1"/>
    <property type="molecule type" value="Genomic_DNA"/>
</dbReference>
<dbReference type="PANTHER" id="PTHR31302:SF25">
    <property type="entry name" value="PHOSPHOESTERASE"/>
    <property type="match status" value="1"/>
</dbReference>
<dbReference type="Proteomes" id="UP000437131">
    <property type="component" value="Unassembled WGS sequence"/>
</dbReference>
<dbReference type="GO" id="GO:0009245">
    <property type="term" value="P:lipid A biosynthetic process"/>
    <property type="evidence" value="ECO:0007669"/>
    <property type="project" value="TreeGrafter"/>
</dbReference>
<comment type="caution">
    <text evidence="3">The sequence shown here is derived from an EMBL/GenBank/DDBJ whole genome shotgun (WGS) entry which is preliminary data.</text>
</comment>
<dbReference type="GO" id="GO:0016020">
    <property type="term" value="C:membrane"/>
    <property type="evidence" value="ECO:0007669"/>
    <property type="project" value="GOC"/>
</dbReference>
<dbReference type="InterPro" id="IPR051158">
    <property type="entry name" value="Metallophosphoesterase_sf"/>
</dbReference>
<dbReference type="AlphaFoldDB" id="A0A844H0F5"/>
<dbReference type="RefSeq" id="WP_155084660.1">
    <property type="nucleotide sequence ID" value="NZ_WMIA01000032.1"/>
</dbReference>
<keyword evidence="1" id="KW-1133">Transmembrane helix</keyword>
<feature type="domain" description="Calcineurin-like phosphoesterase" evidence="2">
    <location>
        <begin position="62"/>
        <end position="120"/>
    </location>
</feature>
<name>A0A844H0F5_9CHRO</name>
<dbReference type="PANTHER" id="PTHR31302">
    <property type="entry name" value="TRANSMEMBRANE PROTEIN WITH METALLOPHOSPHOESTERASE DOMAIN-RELATED"/>
    <property type="match status" value="1"/>
</dbReference>
<proteinExistence type="predicted"/>
<accession>A0A844H0F5</accession>
<evidence type="ECO:0000256" key="1">
    <source>
        <dbReference type="SAM" id="Phobius"/>
    </source>
</evidence>
<feature type="transmembrane region" description="Helical" evidence="1">
    <location>
        <begin position="12"/>
        <end position="35"/>
    </location>
</feature>
<dbReference type="InterPro" id="IPR004843">
    <property type="entry name" value="Calcineurin-like_PHP"/>
</dbReference>
<dbReference type="GO" id="GO:0046872">
    <property type="term" value="F:metal ion binding"/>
    <property type="evidence" value="ECO:0007669"/>
    <property type="project" value="UniProtKB-KW"/>
</dbReference>
<evidence type="ECO:0000259" key="2">
    <source>
        <dbReference type="Pfam" id="PF00149"/>
    </source>
</evidence>
<reference evidence="3 4" key="1">
    <citation type="submission" date="2019-11" db="EMBL/GenBank/DDBJ databases">
        <title>Isolation of a new High Light Tolerant Cyanobacteria.</title>
        <authorList>
            <person name="Dobson Z."/>
            <person name="Vaughn N."/>
            <person name="Vaughn M."/>
            <person name="Fromme P."/>
            <person name="Mazor Y."/>
        </authorList>
    </citation>
    <scope>NUCLEOTIDE SEQUENCE [LARGE SCALE GENOMIC DNA]</scope>
    <source>
        <strain evidence="3 4">0216</strain>
    </source>
</reference>
<dbReference type="InterPro" id="IPR029052">
    <property type="entry name" value="Metallo-depent_PP-like"/>
</dbReference>
<keyword evidence="1" id="KW-0472">Membrane</keyword>
<keyword evidence="1" id="KW-0812">Transmembrane</keyword>
<evidence type="ECO:0000313" key="4">
    <source>
        <dbReference type="Proteomes" id="UP000437131"/>
    </source>
</evidence>
<dbReference type="SUPFAM" id="SSF56300">
    <property type="entry name" value="Metallo-dependent phosphatases"/>
    <property type="match status" value="1"/>
</dbReference>
<protein>
    <submittedName>
        <fullName evidence="3">Metallophosphoesterase</fullName>
    </submittedName>
</protein>
<sequence length="336" mass="39187">MIKILRFFIFGFFRWLIIVSTIFIFSSIALVTYIYQIEPQWIQIKNLDITLPNLEENFEGWRILQVSDIHINQWMTEERLTNIVNLINEQQPDIIVLTGDFFSQSGSYSTRLDRLEERIIPKIPYAEEHPSLIKRFLNKAGFPIQDTPRRRYFDDDQITLIKSLSKLKPHYKSFAILGNHDYATSHKLVREGLKDSDIITLRNRVYTIENNSSYLNIIGVDDVLYGKDDLDSVLTQIPDKGANILLVHEPDFAVSAWTTHRFQLQLSGHSHGGQIKIPFRKPPFLPPYGQQFPEGLYRFSDLLLYTNRGVGMAYPYIRFNCRPEITIFTLHSAKDN</sequence>
<dbReference type="CDD" id="cd07385">
    <property type="entry name" value="MPP_YkuE_C"/>
    <property type="match status" value="1"/>
</dbReference>